<feature type="signal peptide" evidence="2">
    <location>
        <begin position="1"/>
        <end position="20"/>
    </location>
</feature>
<organism evidence="4 5">
    <name type="scientific">Flavobacterium cheongpyeongense</name>
    <dbReference type="NCBI Taxonomy" id="2212651"/>
    <lineage>
        <taxon>Bacteria</taxon>
        <taxon>Pseudomonadati</taxon>
        <taxon>Bacteroidota</taxon>
        <taxon>Flavobacteriia</taxon>
        <taxon>Flavobacteriales</taxon>
        <taxon>Flavobacteriaceae</taxon>
        <taxon>Flavobacterium</taxon>
    </lineage>
</organism>
<evidence type="ECO:0000259" key="3">
    <source>
        <dbReference type="Pfam" id="PF18962"/>
    </source>
</evidence>
<keyword evidence="1 2" id="KW-0732">Signal</keyword>
<evidence type="ECO:0000313" key="4">
    <source>
        <dbReference type="EMBL" id="PXY42674.1"/>
    </source>
</evidence>
<sequence length="449" mass="49889">MKQKYFITVFLSLLFGITNAQNNALQMSNDSYFSSYNRNSSFYSDYYLNSTSFTIEYDFYLNASNNYNARFSSFASNGVVAKPIHFYVNNTGASALLLGNGTTEEAVPGMPTFNAQQWYHIAFVVTNSGTKNVKVYVNGVPTIDYNFTATLDGFDGLTDINLGATSYSSTTNTGNAKYDNFRIWSSARTTSEIANNYASCLVGNEPGLVSYFNFDGYNGRRIENLFTYSPEYSIFYIFNNYSFVSGSGCAMPPLYDPITVTGDFNATFYYADQINGKPNYKTDRVDCGINTSQARCASSPSYSEIIWENNQWIIRTGGCVWELGEACVPVSYSGLAVGINSNDTTLPPCAGWTSNVTVYTTHCTTLATTNQKLEENISIYPNPTPNILNVEVKEKVTIQVFDVMGKMILVRNNVLDSEKINLTNFPNGLYLVKVTDATGNNKSYKIIKE</sequence>
<dbReference type="SUPFAM" id="SSF49899">
    <property type="entry name" value="Concanavalin A-like lectins/glucanases"/>
    <property type="match status" value="1"/>
</dbReference>
<dbReference type="EMBL" id="QJHK01000001">
    <property type="protein sequence ID" value="PXY42674.1"/>
    <property type="molecule type" value="Genomic_DNA"/>
</dbReference>
<dbReference type="AlphaFoldDB" id="A0A2V4C8Z2"/>
<dbReference type="Proteomes" id="UP000247903">
    <property type="component" value="Unassembled WGS sequence"/>
</dbReference>
<protein>
    <recommendedName>
        <fullName evidence="3">Secretion system C-terminal sorting domain-containing protein</fullName>
    </recommendedName>
</protein>
<dbReference type="InterPro" id="IPR026444">
    <property type="entry name" value="Secre_tail"/>
</dbReference>
<evidence type="ECO:0000256" key="1">
    <source>
        <dbReference type="ARBA" id="ARBA00022729"/>
    </source>
</evidence>
<dbReference type="RefSeq" id="WP_110304850.1">
    <property type="nucleotide sequence ID" value="NZ_QJHK01000001.1"/>
</dbReference>
<dbReference type="Pfam" id="PF13385">
    <property type="entry name" value="Laminin_G_3"/>
    <property type="match status" value="1"/>
</dbReference>
<dbReference type="Gene3D" id="2.60.120.200">
    <property type="match status" value="1"/>
</dbReference>
<gene>
    <name evidence="4" type="ORF">DMB65_01220</name>
</gene>
<dbReference type="GO" id="GO:0005975">
    <property type="term" value="P:carbohydrate metabolic process"/>
    <property type="evidence" value="ECO:0007669"/>
    <property type="project" value="UniProtKB-ARBA"/>
</dbReference>
<reference evidence="4 5" key="1">
    <citation type="submission" date="2018-05" db="EMBL/GenBank/DDBJ databases">
        <title>Flavobacterium sp. strain IMCC34759, incomplete genome.</title>
        <authorList>
            <person name="Joung Y."/>
            <person name="Cho J."/>
        </authorList>
    </citation>
    <scope>NUCLEOTIDE SEQUENCE [LARGE SCALE GENOMIC DNA]</scope>
    <source>
        <strain evidence="4 5">IMCC34759</strain>
    </source>
</reference>
<feature type="domain" description="Secretion system C-terminal sorting" evidence="3">
    <location>
        <begin position="379"/>
        <end position="446"/>
    </location>
</feature>
<dbReference type="Pfam" id="PF18962">
    <property type="entry name" value="Por_Secre_tail"/>
    <property type="match status" value="1"/>
</dbReference>
<accession>A0A2V4C8Z2</accession>
<dbReference type="GO" id="GO:0004553">
    <property type="term" value="F:hydrolase activity, hydrolyzing O-glycosyl compounds"/>
    <property type="evidence" value="ECO:0007669"/>
    <property type="project" value="UniProtKB-ARBA"/>
</dbReference>
<dbReference type="NCBIfam" id="TIGR04183">
    <property type="entry name" value="Por_Secre_tail"/>
    <property type="match status" value="1"/>
</dbReference>
<dbReference type="InterPro" id="IPR013320">
    <property type="entry name" value="ConA-like_dom_sf"/>
</dbReference>
<name>A0A2V4C8Z2_9FLAO</name>
<comment type="caution">
    <text evidence="4">The sequence shown here is derived from an EMBL/GenBank/DDBJ whole genome shotgun (WGS) entry which is preliminary data.</text>
</comment>
<proteinExistence type="predicted"/>
<feature type="chain" id="PRO_5016177785" description="Secretion system C-terminal sorting domain-containing protein" evidence="2">
    <location>
        <begin position="21"/>
        <end position="449"/>
    </location>
</feature>
<evidence type="ECO:0000313" key="5">
    <source>
        <dbReference type="Proteomes" id="UP000247903"/>
    </source>
</evidence>
<keyword evidence="5" id="KW-1185">Reference proteome</keyword>
<dbReference type="OrthoDB" id="1346265at2"/>
<evidence type="ECO:0000256" key="2">
    <source>
        <dbReference type="SAM" id="SignalP"/>
    </source>
</evidence>